<dbReference type="AlphaFoldDB" id="A0A0C2IU03"/>
<proteinExistence type="predicted"/>
<evidence type="ECO:0000313" key="1">
    <source>
        <dbReference type="EMBL" id="KII68899.1"/>
    </source>
</evidence>
<evidence type="ECO:0000313" key="2">
    <source>
        <dbReference type="Proteomes" id="UP000031668"/>
    </source>
</evidence>
<name>A0A0C2IU03_THEKT</name>
<comment type="caution">
    <text evidence="1">The sequence shown here is derived from an EMBL/GenBank/DDBJ whole genome shotgun (WGS) entry which is preliminary data.</text>
</comment>
<dbReference type="Proteomes" id="UP000031668">
    <property type="component" value="Unassembled WGS sequence"/>
</dbReference>
<accession>A0A0C2IU03</accession>
<keyword evidence="2" id="KW-1185">Reference proteome</keyword>
<protein>
    <submittedName>
        <fullName evidence="1">Uncharacterized protein</fullName>
    </submittedName>
</protein>
<sequence>MIELQNHNVSRLLHANKSHTGSVTHHICKSGVMLIVYDEEPGVWSRFHHDKTMFYDAVGIVVKFITSDYTPHDFALLTDDNTVRHIITFSYITLINHRKDGLRFEMIVQNRIDTEDRHASLKFWDSTSKTVSDLLQRVVNYGSSDSLFWAFVKTNNYNTLQFLVNNQYKDAYFGDIYIDDITNVSVQNQMILVRLIEEKKSTVSVWISDINDLKFTKISSLMLGVDTDGYKTSYGYIKIDYNFYCIEKMPGLIFISQASDRDGIKQKLTTVSYNYGNTFVPIKYKPRMGHCEWVTLTNN</sequence>
<organism evidence="1 2">
    <name type="scientific">Thelohanellus kitauei</name>
    <name type="common">Myxosporean</name>
    <dbReference type="NCBI Taxonomy" id="669202"/>
    <lineage>
        <taxon>Eukaryota</taxon>
        <taxon>Metazoa</taxon>
        <taxon>Cnidaria</taxon>
        <taxon>Myxozoa</taxon>
        <taxon>Myxosporea</taxon>
        <taxon>Bivalvulida</taxon>
        <taxon>Platysporina</taxon>
        <taxon>Myxobolidae</taxon>
        <taxon>Thelohanellus</taxon>
    </lineage>
</organism>
<gene>
    <name evidence="1" type="ORF">RF11_03807</name>
</gene>
<dbReference type="EMBL" id="JWZT01002668">
    <property type="protein sequence ID" value="KII68899.1"/>
    <property type="molecule type" value="Genomic_DNA"/>
</dbReference>
<reference evidence="1 2" key="1">
    <citation type="journal article" date="2014" name="Genome Biol. Evol.">
        <title>The genome of the myxosporean Thelohanellus kitauei shows adaptations to nutrient acquisition within its fish host.</title>
        <authorList>
            <person name="Yang Y."/>
            <person name="Xiong J."/>
            <person name="Zhou Z."/>
            <person name="Huo F."/>
            <person name="Miao W."/>
            <person name="Ran C."/>
            <person name="Liu Y."/>
            <person name="Zhang J."/>
            <person name="Feng J."/>
            <person name="Wang M."/>
            <person name="Wang M."/>
            <person name="Wang L."/>
            <person name="Yao B."/>
        </authorList>
    </citation>
    <scope>NUCLEOTIDE SEQUENCE [LARGE SCALE GENOMIC DNA]</scope>
    <source>
        <strain evidence="1">Wuqing</strain>
    </source>
</reference>